<dbReference type="CDD" id="cd06558">
    <property type="entry name" value="crotonase-like"/>
    <property type="match status" value="1"/>
</dbReference>
<evidence type="ECO:0000313" key="4">
    <source>
        <dbReference type="EMBL" id="PJZ74553.1"/>
    </source>
</evidence>
<evidence type="ECO:0000313" key="6">
    <source>
        <dbReference type="Proteomes" id="UP000231990"/>
    </source>
</evidence>
<dbReference type="EMBL" id="NPDZ01000001">
    <property type="protein sequence ID" value="PJZ74553.1"/>
    <property type="molecule type" value="Genomic_DNA"/>
</dbReference>
<dbReference type="AlphaFoldDB" id="A0A2M9ZRJ5"/>
<comment type="caution">
    <text evidence="4">The sequence shown here is derived from an EMBL/GenBank/DDBJ whole genome shotgun (WGS) entry which is preliminary data.</text>
</comment>
<dbReference type="Proteomes" id="UP000231962">
    <property type="component" value="Unassembled WGS sequence"/>
</dbReference>
<dbReference type="Gene3D" id="1.10.12.10">
    <property type="entry name" value="Lyase 2-enoyl-coa Hydratase, Chain A, domain 2"/>
    <property type="match status" value="1"/>
</dbReference>
<comment type="similarity">
    <text evidence="1">Belongs to the enoyl-CoA hydratase/isomerase family.</text>
</comment>
<proteinExistence type="inferred from homology"/>
<evidence type="ECO:0000313" key="3">
    <source>
        <dbReference type="EMBL" id="PJZ71021.1"/>
    </source>
</evidence>
<dbReference type="SUPFAM" id="SSF52096">
    <property type="entry name" value="ClpP/crotonase"/>
    <property type="match status" value="1"/>
</dbReference>
<dbReference type="RefSeq" id="WP_100711964.1">
    <property type="nucleotide sequence ID" value="NZ_NPDY01000001.1"/>
</dbReference>
<dbReference type="FunFam" id="1.10.12.10:FF:000001">
    <property type="entry name" value="Probable enoyl-CoA hydratase, mitochondrial"/>
    <property type="match status" value="1"/>
</dbReference>
<dbReference type="EMBL" id="NPDY01000001">
    <property type="protein sequence ID" value="PJZ71021.1"/>
    <property type="molecule type" value="Genomic_DNA"/>
</dbReference>
<dbReference type="Gene3D" id="3.90.226.10">
    <property type="entry name" value="2-enoyl-CoA Hydratase, Chain A, domain 1"/>
    <property type="match status" value="1"/>
</dbReference>
<dbReference type="GO" id="GO:0006635">
    <property type="term" value="P:fatty acid beta-oxidation"/>
    <property type="evidence" value="ECO:0007669"/>
    <property type="project" value="TreeGrafter"/>
</dbReference>
<dbReference type="PANTHER" id="PTHR11941">
    <property type="entry name" value="ENOYL-COA HYDRATASE-RELATED"/>
    <property type="match status" value="1"/>
</dbReference>
<keyword evidence="2" id="KW-0456">Lyase</keyword>
<dbReference type="InterPro" id="IPR014748">
    <property type="entry name" value="Enoyl-CoA_hydra_C"/>
</dbReference>
<dbReference type="OrthoDB" id="9775794at2"/>
<protein>
    <submittedName>
        <fullName evidence="4">Enoyl-CoA hydratase</fullName>
    </submittedName>
</protein>
<dbReference type="Pfam" id="PF00378">
    <property type="entry name" value="ECH_1"/>
    <property type="match status" value="1"/>
</dbReference>
<evidence type="ECO:0000256" key="2">
    <source>
        <dbReference type="ARBA" id="ARBA00023239"/>
    </source>
</evidence>
<dbReference type="InterPro" id="IPR029045">
    <property type="entry name" value="ClpP/crotonase-like_dom_sf"/>
</dbReference>
<sequence length="259" mass="28261">MPANEIVKYTIEGHTAIITLNRPEKRNAISSEMLDILMSYLEDVASENDVRALVVRGEGPTFCAGADLKERLSMSEKQVHAYLDRIGSFFSELENLPFPSIAALDGDAFGGGLELALCCTFIVMHKGIRVGLPETSLGIIPGAGGTKRLARRIGVTKAMEMILLARTIDPDTALNYGLANYVQHDSATVAALKLSKEISEKAPLAVRLAKAAILEGADKDIASALKVERKMYNQTLKTEDRKEALIAFQEKRKPVFKGR</sequence>
<keyword evidence="5" id="KW-1185">Reference proteome</keyword>
<evidence type="ECO:0000256" key="1">
    <source>
        <dbReference type="ARBA" id="ARBA00005254"/>
    </source>
</evidence>
<accession>A0A2M9ZRJ5</accession>
<dbReference type="InterPro" id="IPR001753">
    <property type="entry name" value="Enoyl-CoA_hydra/iso"/>
</dbReference>
<evidence type="ECO:0000313" key="5">
    <source>
        <dbReference type="Proteomes" id="UP000231962"/>
    </source>
</evidence>
<organism evidence="4 6">
    <name type="scientific">Leptospira perolatii</name>
    <dbReference type="NCBI Taxonomy" id="2023191"/>
    <lineage>
        <taxon>Bacteria</taxon>
        <taxon>Pseudomonadati</taxon>
        <taxon>Spirochaetota</taxon>
        <taxon>Spirochaetia</taxon>
        <taxon>Leptospirales</taxon>
        <taxon>Leptospiraceae</taxon>
        <taxon>Leptospira</taxon>
    </lineage>
</organism>
<dbReference type="GO" id="GO:0016836">
    <property type="term" value="F:hydro-lyase activity"/>
    <property type="evidence" value="ECO:0007669"/>
    <property type="project" value="UniProtKB-ARBA"/>
</dbReference>
<dbReference type="Proteomes" id="UP000231990">
    <property type="component" value="Unassembled WGS sequence"/>
</dbReference>
<dbReference type="PANTHER" id="PTHR11941:SF54">
    <property type="entry name" value="ENOYL-COA HYDRATASE, MITOCHONDRIAL"/>
    <property type="match status" value="1"/>
</dbReference>
<name>A0A2M9ZRJ5_9LEPT</name>
<gene>
    <name evidence="3" type="ORF">CH360_00360</name>
    <name evidence="4" type="ORF">CH373_00360</name>
</gene>
<reference evidence="5 6" key="1">
    <citation type="submission" date="2017-07" db="EMBL/GenBank/DDBJ databases">
        <title>Leptospira spp. isolated from tropical soils.</title>
        <authorList>
            <person name="Thibeaux R."/>
            <person name="Iraola G."/>
            <person name="Ferres I."/>
            <person name="Bierque E."/>
            <person name="Girault D."/>
            <person name="Soupe-Gilbert M.-E."/>
            <person name="Picardeau M."/>
            <person name="Goarant C."/>
        </authorList>
    </citation>
    <scope>NUCLEOTIDE SEQUENCE [LARGE SCALE GENOMIC DNA]</scope>
    <source>
        <strain evidence="4 6">FH1-B-B1</strain>
        <strain evidence="3 5">FH1-B-C1</strain>
    </source>
</reference>
<dbReference type="FunFam" id="3.90.226.10:FF:000009">
    <property type="entry name" value="Carnitinyl-CoA dehydratase"/>
    <property type="match status" value="1"/>
</dbReference>